<feature type="compositionally biased region" description="Low complexity" evidence="1">
    <location>
        <begin position="332"/>
        <end position="462"/>
    </location>
</feature>
<feature type="compositionally biased region" description="Polar residues" evidence="1">
    <location>
        <begin position="322"/>
        <end position="331"/>
    </location>
</feature>
<feature type="domain" description="SCP" evidence="3">
    <location>
        <begin position="53"/>
        <end position="212"/>
    </location>
</feature>
<evidence type="ECO:0000313" key="4">
    <source>
        <dbReference type="Proteomes" id="UP000492821"/>
    </source>
</evidence>
<sequence length="695" mass="73327">MRTKFVFFGLLALFITKTTAVDCNLFKPSRTTIPLSTPSTCDGISTSSPFASTDRGNIIDKVNLYRAQLANGCAEQSGATFAPAGKNIAKLTYNCTLESMAQAWANQCKLAGSPVAERPGIGQTAYAITSRVEDVGNPVLTNFDYFWDKLKIYGSFTADNTKLVDNNMYTWAQMAWGKTTSVGCAYATCPHPILGFMHLVICNYYPSGVMDQDIYEVGSACVVDADCTEAGFAGCDADLGLCVSYGDAVPVSTTTPVASTMPITTAEPITTTTPVATTTENTPTASVSTQTSTVTSETTATPVSTETTETVPATSTTVSSTMTENTGTASVSTQTSTVPAETTSTTVLVKTTSTIPAETTESMSASSTTATPTATETTATTSISTQSSTEPTETISSSSTTVTSTTSIPSSTTTTTSTTTENTPTSSASTQTSTVTAETTSTVPDSSTTVTSTTSIPSSTTSEDNCSKYAVTDPPIAPAYFGVTSTCDGINTGSSFDPSARTTVLDRHNAYRSRLANGCAVMPNNEYAPPAKNMLKLTYNCSLEKIAQQWADSCVIEHSDDSHRPGAGETLYYRFAGPDYTRNGFIDASDWAFNELTEHGGINATSTVLEESMVMLIGHFTNMVWATTTSVGCGFARCPNDETTFKYYVVCNYWPGGNWINQNIYEIGQPCAIDSDCTVAGFGKCETSTGLCTTV</sequence>
<reference evidence="5" key="2">
    <citation type="submission" date="2020-10" db="UniProtKB">
        <authorList>
            <consortium name="WormBaseParasite"/>
        </authorList>
    </citation>
    <scope>IDENTIFICATION</scope>
</reference>
<dbReference type="PROSITE" id="PS01010">
    <property type="entry name" value="CRISP_2"/>
    <property type="match status" value="1"/>
</dbReference>
<dbReference type="Gene3D" id="3.40.33.10">
    <property type="entry name" value="CAP"/>
    <property type="match status" value="2"/>
</dbReference>
<dbReference type="CDD" id="cd05380">
    <property type="entry name" value="CAP_euk"/>
    <property type="match status" value="2"/>
</dbReference>
<dbReference type="GO" id="GO:0005576">
    <property type="term" value="C:extracellular region"/>
    <property type="evidence" value="ECO:0007669"/>
    <property type="project" value="InterPro"/>
</dbReference>
<dbReference type="InterPro" id="IPR002413">
    <property type="entry name" value="V5_allergen-like"/>
</dbReference>
<dbReference type="InterPro" id="IPR035940">
    <property type="entry name" value="CAP_sf"/>
</dbReference>
<dbReference type="WBParaSite" id="Pan_g11971.t1">
    <property type="protein sequence ID" value="Pan_g11971.t1"/>
    <property type="gene ID" value="Pan_g11971"/>
</dbReference>
<protein>
    <submittedName>
        <fullName evidence="5">SCP domain-containing protein</fullName>
    </submittedName>
</protein>
<dbReference type="PANTHER" id="PTHR10334">
    <property type="entry name" value="CYSTEINE-RICH SECRETORY PROTEIN-RELATED"/>
    <property type="match status" value="1"/>
</dbReference>
<dbReference type="Proteomes" id="UP000492821">
    <property type="component" value="Unassembled WGS sequence"/>
</dbReference>
<feature type="domain" description="SCP" evidence="3">
    <location>
        <begin position="499"/>
        <end position="661"/>
    </location>
</feature>
<dbReference type="SMART" id="SM00198">
    <property type="entry name" value="SCP"/>
    <property type="match status" value="2"/>
</dbReference>
<name>A0A7E4URJ1_PANRE</name>
<evidence type="ECO:0000256" key="1">
    <source>
        <dbReference type="SAM" id="MobiDB-lite"/>
    </source>
</evidence>
<feature type="signal peptide" evidence="2">
    <location>
        <begin position="1"/>
        <end position="20"/>
    </location>
</feature>
<keyword evidence="4" id="KW-1185">Reference proteome</keyword>
<dbReference type="Pfam" id="PF00188">
    <property type="entry name" value="CAP"/>
    <property type="match status" value="2"/>
</dbReference>
<reference evidence="4" key="1">
    <citation type="journal article" date="2013" name="Genetics">
        <title>The draft genome and transcriptome of Panagrellus redivivus are shaped by the harsh demands of a free-living lifestyle.</title>
        <authorList>
            <person name="Srinivasan J."/>
            <person name="Dillman A.R."/>
            <person name="Macchietto M.G."/>
            <person name="Heikkinen L."/>
            <person name="Lakso M."/>
            <person name="Fracchia K.M."/>
            <person name="Antoshechkin I."/>
            <person name="Mortazavi A."/>
            <person name="Wong G."/>
            <person name="Sternberg P.W."/>
        </authorList>
    </citation>
    <scope>NUCLEOTIDE SEQUENCE [LARGE SCALE GENOMIC DNA]</scope>
    <source>
        <strain evidence="4">MT8872</strain>
    </source>
</reference>
<dbReference type="InterPro" id="IPR014044">
    <property type="entry name" value="CAP_dom"/>
</dbReference>
<organism evidence="4 5">
    <name type="scientific">Panagrellus redivivus</name>
    <name type="common">Microworm</name>
    <dbReference type="NCBI Taxonomy" id="6233"/>
    <lineage>
        <taxon>Eukaryota</taxon>
        <taxon>Metazoa</taxon>
        <taxon>Ecdysozoa</taxon>
        <taxon>Nematoda</taxon>
        <taxon>Chromadorea</taxon>
        <taxon>Rhabditida</taxon>
        <taxon>Tylenchina</taxon>
        <taxon>Panagrolaimomorpha</taxon>
        <taxon>Panagrolaimoidea</taxon>
        <taxon>Panagrolaimidae</taxon>
        <taxon>Panagrellus</taxon>
    </lineage>
</organism>
<feature type="compositionally biased region" description="Low complexity" evidence="1">
    <location>
        <begin position="274"/>
        <end position="321"/>
    </location>
</feature>
<proteinExistence type="predicted"/>
<evidence type="ECO:0000259" key="3">
    <source>
        <dbReference type="SMART" id="SM00198"/>
    </source>
</evidence>
<evidence type="ECO:0000256" key="2">
    <source>
        <dbReference type="SAM" id="SignalP"/>
    </source>
</evidence>
<dbReference type="InterPro" id="IPR018244">
    <property type="entry name" value="Allrgn_V5/Tpx1_CS"/>
</dbReference>
<accession>A0A7E4URJ1</accession>
<dbReference type="PRINTS" id="PR00837">
    <property type="entry name" value="V5TPXLIKE"/>
</dbReference>
<dbReference type="InterPro" id="IPR001283">
    <property type="entry name" value="CRISP-related"/>
</dbReference>
<dbReference type="PRINTS" id="PR00838">
    <property type="entry name" value="V5ALLERGEN"/>
</dbReference>
<feature type="region of interest" description="Disordered" evidence="1">
    <location>
        <begin position="274"/>
        <end position="466"/>
    </location>
</feature>
<keyword evidence="2" id="KW-0732">Signal</keyword>
<dbReference type="SUPFAM" id="SSF55797">
    <property type="entry name" value="PR-1-like"/>
    <property type="match status" value="2"/>
</dbReference>
<feature type="chain" id="PRO_5028893198" evidence="2">
    <location>
        <begin position="21"/>
        <end position="695"/>
    </location>
</feature>
<dbReference type="AlphaFoldDB" id="A0A7E4URJ1"/>
<evidence type="ECO:0000313" key="5">
    <source>
        <dbReference type="WBParaSite" id="Pan_g11971.t1"/>
    </source>
</evidence>